<dbReference type="GO" id="GO:0000976">
    <property type="term" value="F:transcription cis-regulatory region binding"/>
    <property type="evidence" value="ECO:0007669"/>
    <property type="project" value="UniProtKB-ARBA"/>
</dbReference>
<dbReference type="CDD" id="cd00167">
    <property type="entry name" value="SANT"/>
    <property type="match status" value="2"/>
</dbReference>
<feature type="domain" description="Myb-like" evidence="8">
    <location>
        <begin position="9"/>
        <end position="61"/>
    </location>
</feature>
<dbReference type="Gene3D" id="1.10.10.60">
    <property type="entry name" value="Homeodomain-like"/>
    <property type="match status" value="2"/>
</dbReference>
<organism evidence="10 11">
    <name type="scientific">Ceratopteris richardii</name>
    <name type="common">Triangle waterfern</name>
    <dbReference type="NCBI Taxonomy" id="49495"/>
    <lineage>
        <taxon>Eukaryota</taxon>
        <taxon>Viridiplantae</taxon>
        <taxon>Streptophyta</taxon>
        <taxon>Embryophyta</taxon>
        <taxon>Tracheophyta</taxon>
        <taxon>Polypodiopsida</taxon>
        <taxon>Polypodiidae</taxon>
        <taxon>Polypodiales</taxon>
        <taxon>Pteridineae</taxon>
        <taxon>Pteridaceae</taxon>
        <taxon>Parkerioideae</taxon>
        <taxon>Ceratopteris</taxon>
    </lineage>
</organism>
<dbReference type="SUPFAM" id="SSF46689">
    <property type="entry name" value="Homeodomain-like"/>
    <property type="match status" value="1"/>
</dbReference>
<dbReference type="PANTHER" id="PTHR47994:SF5">
    <property type="entry name" value="F14D16.11-RELATED"/>
    <property type="match status" value="1"/>
</dbReference>
<keyword evidence="11" id="KW-1185">Reference proteome</keyword>
<dbReference type="InterPro" id="IPR001005">
    <property type="entry name" value="SANT/Myb"/>
</dbReference>
<dbReference type="InterPro" id="IPR017930">
    <property type="entry name" value="Myb_dom"/>
</dbReference>
<proteinExistence type="predicted"/>
<dbReference type="PROSITE" id="PS50090">
    <property type="entry name" value="MYB_LIKE"/>
    <property type="match status" value="2"/>
</dbReference>
<protein>
    <submittedName>
        <fullName evidence="10">Uncharacterized protein</fullName>
    </submittedName>
</protein>
<feature type="domain" description="HTH myb-type" evidence="9">
    <location>
        <begin position="9"/>
        <end position="61"/>
    </location>
</feature>
<dbReference type="PROSITE" id="PS51294">
    <property type="entry name" value="HTH_MYB"/>
    <property type="match status" value="2"/>
</dbReference>
<feature type="region of interest" description="Disordered" evidence="7">
    <location>
        <begin position="302"/>
        <end position="321"/>
    </location>
</feature>
<dbReference type="Pfam" id="PF00249">
    <property type="entry name" value="Myb_DNA-binding"/>
    <property type="match status" value="2"/>
</dbReference>
<reference evidence="10" key="1">
    <citation type="submission" date="2021-08" db="EMBL/GenBank/DDBJ databases">
        <title>WGS assembly of Ceratopteris richardii.</title>
        <authorList>
            <person name="Marchant D.B."/>
            <person name="Chen G."/>
            <person name="Jenkins J."/>
            <person name="Shu S."/>
            <person name="Leebens-Mack J."/>
            <person name="Grimwood J."/>
            <person name="Schmutz J."/>
            <person name="Soltis P."/>
            <person name="Soltis D."/>
            <person name="Chen Z.-H."/>
        </authorList>
    </citation>
    <scope>NUCLEOTIDE SEQUENCE</scope>
    <source>
        <strain evidence="10">Whitten #5841</strain>
        <tissue evidence="10">Leaf</tissue>
    </source>
</reference>
<evidence type="ECO:0000259" key="8">
    <source>
        <dbReference type="PROSITE" id="PS50090"/>
    </source>
</evidence>
<sequence>MGRAPCCDKVGLKRGPWTPEEDRKLIAYINENGHGSWRALPKKAGLLRCGKSCRLRWTNYLRPDIKRGEFSSSEEESIIKLHALLGNRWSAIASHLPKRTDNEIKNYWNTHLRKKMLKMGLDPTTHKPMVDSTAMDNNAELKVTASTGESGLKAKDRNSVNPNVTDISNVPKGNSIAKHMAQWESARLEAEARLTREAQLRAKGMWSANAAALSPIVSPKSNFPPNSFNLMRKLCGSSIMSSNINAIHLVQSQHRWGKPSEGQAILMRAEPTWHSGIRRTSREVLADSSSCSSPCSDANTINNNSSSITAGTDGMDNSSPTSTLCSLDSFNRSGKGLRSSFGPDMGIRKLSWDDALVEPPLVKFEVDMRFRLPQEGSCKQEESSTFSSLMQEAMANVDMITSSFAFPEEEREYSMLTHGSAHDQMEDNTIFGCDFLACEKPFLIPTEEQAMAEGNGGPAGKQLNASHEIKNTECASHCTMNEETSYKCLIESRGEKFSFICLPGAVDHVEEIVPGTNHCKDKRSDQNQHDCEGKNIEISACIKRQQTNAEMSKELPKLKAETSKSEYQSFCNPNNNEISDYWGSIMEPCLPPADVTF</sequence>
<gene>
    <name evidence="10" type="ORF">KP509_04G003000</name>
</gene>
<keyword evidence="4" id="KW-0238">DNA-binding</keyword>
<evidence type="ECO:0000256" key="4">
    <source>
        <dbReference type="ARBA" id="ARBA00023125"/>
    </source>
</evidence>
<dbReference type="PANTHER" id="PTHR47994">
    <property type="entry name" value="F14D16.11-RELATED"/>
    <property type="match status" value="1"/>
</dbReference>
<dbReference type="FunFam" id="1.10.10.60:FF:000394">
    <property type="entry name" value="MYB transcription factor"/>
    <property type="match status" value="1"/>
</dbReference>
<dbReference type="Proteomes" id="UP000825935">
    <property type="component" value="Chromosome 4"/>
</dbReference>
<dbReference type="GO" id="GO:0005634">
    <property type="term" value="C:nucleus"/>
    <property type="evidence" value="ECO:0007669"/>
    <property type="project" value="UniProtKB-SubCell"/>
</dbReference>
<evidence type="ECO:0000256" key="6">
    <source>
        <dbReference type="ARBA" id="ARBA00023242"/>
    </source>
</evidence>
<dbReference type="OrthoDB" id="2143914at2759"/>
<evidence type="ECO:0000259" key="9">
    <source>
        <dbReference type="PROSITE" id="PS51294"/>
    </source>
</evidence>
<evidence type="ECO:0000256" key="2">
    <source>
        <dbReference type="ARBA" id="ARBA00022737"/>
    </source>
</evidence>
<dbReference type="EMBL" id="CM035409">
    <property type="protein sequence ID" value="KAH7438159.1"/>
    <property type="molecule type" value="Genomic_DNA"/>
</dbReference>
<dbReference type="InterPro" id="IPR015495">
    <property type="entry name" value="Myb_TF_plants"/>
</dbReference>
<dbReference type="GO" id="GO:0051707">
    <property type="term" value="P:response to other organism"/>
    <property type="evidence" value="ECO:0007669"/>
    <property type="project" value="UniProtKB-ARBA"/>
</dbReference>
<evidence type="ECO:0000313" key="10">
    <source>
        <dbReference type="EMBL" id="KAH7438159.1"/>
    </source>
</evidence>
<accession>A0A8T2V1Q2</accession>
<comment type="caution">
    <text evidence="10">The sequence shown here is derived from an EMBL/GenBank/DDBJ whole genome shotgun (WGS) entry which is preliminary data.</text>
</comment>
<keyword evidence="5" id="KW-0804">Transcription</keyword>
<feature type="domain" description="Myb-like" evidence="8">
    <location>
        <begin position="62"/>
        <end position="112"/>
    </location>
</feature>
<evidence type="ECO:0000256" key="5">
    <source>
        <dbReference type="ARBA" id="ARBA00023163"/>
    </source>
</evidence>
<feature type="domain" description="HTH myb-type" evidence="9">
    <location>
        <begin position="62"/>
        <end position="116"/>
    </location>
</feature>
<dbReference type="SMART" id="SM00717">
    <property type="entry name" value="SANT"/>
    <property type="match status" value="2"/>
</dbReference>
<dbReference type="InterPro" id="IPR009057">
    <property type="entry name" value="Homeodomain-like_sf"/>
</dbReference>
<evidence type="ECO:0000256" key="3">
    <source>
        <dbReference type="ARBA" id="ARBA00023015"/>
    </source>
</evidence>
<keyword evidence="3" id="KW-0805">Transcription regulation</keyword>
<keyword evidence="2" id="KW-0677">Repeat</keyword>
<evidence type="ECO:0000313" key="11">
    <source>
        <dbReference type="Proteomes" id="UP000825935"/>
    </source>
</evidence>
<dbReference type="FunFam" id="1.10.10.60:FF:000001">
    <property type="entry name" value="MYB-related transcription factor"/>
    <property type="match status" value="1"/>
</dbReference>
<comment type="subcellular location">
    <subcellularLocation>
        <location evidence="1">Nucleus</location>
    </subcellularLocation>
</comment>
<dbReference type="AlphaFoldDB" id="A0A8T2V1Q2"/>
<name>A0A8T2V1Q2_CERRI</name>
<keyword evidence="6" id="KW-0539">Nucleus</keyword>
<evidence type="ECO:0000256" key="1">
    <source>
        <dbReference type="ARBA" id="ARBA00004123"/>
    </source>
</evidence>
<evidence type="ECO:0000256" key="7">
    <source>
        <dbReference type="SAM" id="MobiDB-lite"/>
    </source>
</evidence>